<evidence type="ECO:0000256" key="7">
    <source>
        <dbReference type="ARBA" id="ARBA00023136"/>
    </source>
</evidence>
<keyword evidence="6" id="KW-0811">Translocation</keyword>
<comment type="subcellular location">
    <subcellularLocation>
        <location evidence="1">Membrane</location>
        <topology evidence="1">Single-pass membrane protein</topology>
    </subcellularLocation>
</comment>
<gene>
    <name evidence="9" type="ORF">IPA_04850</name>
</gene>
<keyword evidence="3 8" id="KW-0812">Transmembrane</keyword>
<dbReference type="GO" id="GO:0016020">
    <property type="term" value="C:membrane"/>
    <property type="evidence" value="ECO:0007669"/>
    <property type="project" value="UniProtKB-ARBA"/>
</dbReference>
<dbReference type="Pfam" id="PF02416">
    <property type="entry name" value="TatA_B_E"/>
    <property type="match status" value="1"/>
</dbReference>
<dbReference type="InterPro" id="IPR003369">
    <property type="entry name" value="TatA/B/E"/>
</dbReference>
<dbReference type="GO" id="GO:0015031">
    <property type="term" value="P:protein transport"/>
    <property type="evidence" value="ECO:0007669"/>
    <property type="project" value="UniProtKB-KW"/>
</dbReference>
<evidence type="ECO:0000256" key="5">
    <source>
        <dbReference type="ARBA" id="ARBA00022989"/>
    </source>
</evidence>
<evidence type="ECO:0000256" key="4">
    <source>
        <dbReference type="ARBA" id="ARBA00022927"/>
    </source>
</evidence>
<dbReference type="KEGG" id="ipc:IPA_04850"/>
<organism evidence="9 10">
    <name type="scientific">Ignicoccus pacificus DSM 13166</name>
    <dbReference type="NCBI Taxonomy" id="940294"/>
    <lineage>
        <taxon>Archaea</taxon>
        <taxon>Thermoproteota</taxon>
        <taxon>Thermoprotei</taxon>
        <taxon>Desulfurococcales</taxon>
        <taxon>Desulfurococcaceae</taxon>
        <taxon>Ignicoccus</taxon>
    </lineage>
</organism>
<dbReference type="AlphaFoldDB" id="A0A977PK18"/>
<dbReference type="PANTHER" id="PTHR42982:SF1">
    <property type="entry name" value="SEC-INDEPENDENT PROTEIN TRANSLOCASE PROTEIN TATA"/>
    <property type="match status" value="1"/>
</dbReference>
<dbReference type="PANTHER" id="PTHR42982">
    <property type="entry name" value="SEC-INDEPENDENT PROTEIN TRANSLOCASE PROTEIN TATA"/>
    <property type="match status" value="1"/>
</dbReference>
<evidence type="ECO:0000256" key="3">
    <source>
        <dbReference type="ARBA" id="ARBA00022692"/>
    </source>
</evidence>
<protein>
    <submittedName>
        <fullName evidence="9">Translocase</fullName>
    </submittedName>
</protein>
<evidence type="ECO:0000256" key="6">
    <source>
        <dbReference type="ARBA" id="ARBA00023010"/>
    </source>
</evidence>
<evidence type="ECO:0000313" key="9">
    <source>
        <dbReference type="EMBL" id="UXD21497.1"/>
    </source>
</evidence>
<proteinExistence type="predicted"/>
<accession>A0A977PK18</accession>
<evidence type="ECO:0000256" key="2">
    <source>
        <dbReference type="ARBA" id="ARBA00022448"/>
    </source>
</evidence>
<keyword evidence="2" id="KW-0813">Transport</keyword>
<evidence type="ECO:0000256" key="1">
    <source>
        <dbReference type="ARBA" id="ARBA00004167"/>
    </source>
</evidence>
<keyword evidence="4" id="KW-0653">Protein transport</keyword>
<evidence type="ECO:0000256" key="8">
    <source>
        <dbReference type="SAM" id="Phobius"/>
    </source>
</evidence>
<dbReference type="Gene3D" id="1.20.5.3310">
    <property type="match status" value="1"/>
</dbReference>
<dbReference type="EMBL" id="CP006868">
    <property type="protein sequence ID" value="UXD21497.1"/>
    <property type="molecule type" value="Genomic_DNA"/>
</dbReference>
<feature type="transmembrane region" description="Helical" evidence="8">
    <location>
        <begin position="6"/>
        <end position="28"/>
    </location>
</feature>
<name>A0A977PK18_9CREN</name>
<reference evidence="9" key="1">
    <citation type="submission" date="2013-11" db="EMBL/GenBank/DDBJ databases">
        <title>Comparative genomics of Ignicoccus.</title>
        <authorList>
            <person name="Podar M."/>
        </authorList>
    </citation>
    <scope>NUCLEOTIDE SEQUENCE</scope>
    <source>
        <strain evidence="9">DSM 13166</strain>
    </source>
</reference>
<dbReference type="Proteomes" id="UP001063698">
    <property type="component" value="Chromosome"/>
</dbReference>
<keyword evidence="10" id="KW-1185">Reference proteome</keyword>
<keyword evidence="5 8" id="KW-1133">Transmembrane helix</keyword>
<evidence type="ECO:0000313" key="10">
    <source>
        <dbReference type="Proteomes" id="UP001063698"/>
    </source>
</evidence>
<keyword evidence="7 8" id="KW-0472">Membrane</keyword>
<sequence length="113" mass="12304">MILVPIPLLSIGPNEMLILLIFALLLILGPSKIPELARGLGQAVREFKKAAEGEYFEEATTSGGSSQQSGLTEEQLIELAKKMGINPEGKSKSQLEQEILQKAKEEGLTEKKQ</sequence>